<dbReference type="InterPro" id="IPR011711">
    <property type="entry name" value="GntR_C"/>
</dbReference>
<evidence type="ECO:0000313" key="6">
    <source>
        <dbReference type="Proteomes" id="UP000216885"/>
    </source>
</evidence>
<dbReference type="PANTHER" id="PTHR43537">
    <property type="entry name" value="TRANSCRIPTIONAL REGULATOR, GNTR FAMILY"/>
    <property type="match status" value="1"/>
</dbReference>
<keyword evidence="6" id="KW-1185">Reference proteome</keyword>
<dbReference type="Proteomes" id="UP000216885">
    <property type="component" value="Unassembled WGS sequence"/>
</dbReference>
<gene>
    <name evidence="5" type="ORF">CAL20_13865</name>
</gene>
<dbReference type="SUPFAM" id="SSF46785">
    <property type="entry name" value="Winged helix' DNA-binding domain"/>
    <property type="match status" value="1"/>
</dbReference>
<dbReference type="SMART" id="SM00895">
    <property type="entry name" value="FCD"/>
    <property type="match status" value="1"/>
</dbReference>
<evidence type="ECO:0000256" key="3">
    <source>
        <dbReference type="ARBA" id="ARBA00023163"/>
    </source>
</evidence>
<sequence>MANAEASVSDQSPLDLAIHHPTLPAVVAERLRQLIIDGTLKPGTWLNERDLCDRLKISRTPLREAYRMLASDGLLTLQPKRGAMVIELSAEDIENIFDVLAVLEGLAARSAAERATDEELAHIAQLHEQTRDYYNNRDIRAYYATSMGTHIAINRAAHNPALTHAYDRFNLQVQALRYRSNFDLDEWTKAMNDHEAFVGALLRRDGEEAESLIRGHLKGRKAYQMRTVRTAPAAAS</sequence>
<dbReference type="AlphaFoldDB" id="A0A261U5J2"/>
<dbReference type="GO" id="GO:0003700">
    <property type="term" value="F:DNA-binding transcription factor activity"/>
    <property type="evidence" value="ECO:0007669"/>
    <property type="project" value="InterPro"/>
</dbReference>
<dbReference type="EMBL" id="NEVQ01000013">
    <property type="protein sequence ID" value="OZI56510.1"/>
    <property type="molecule type" value="Genomic_DNA"/>
</dbReference>
<dbReference type="GO" id="GO:0003677">
    <property type="term" value="F:DNA binding"/>
    <property type="evidence" value="ECO:0007669"/>
    <property type="project" value="UniProtKB-KW"/>
</dbReference>
<protein>
    <submittedName>
        <fullName evidence="5">GntR family transcriptional regulator</fullName>
    </submittedName>
</protein>
<dbReference type="RefSeq" id="WP_094838148.1">
    <property type="nucleotide sequence ID" value="NZ_NEVQ01000013.1"/>
</dbReference>
<dbReference type="InterPro" id="IPR000524">
    <property type="entry name" value="Tscrpt_reg_HTH_GntR"/>
</dbReference>
<feature type="domain" description="HTH gntR-type" evidence="4">
    <location>
        <begin position="21"/>
        <end position="88"/>
    </location>
</feature>
<keyword evidence="3" id="KW-0804">Transcription</keyword>
<evidence type="ECO:0000259" key="4">
    <source>
        <dbReference type="PROSITE" id="PS50949"/>
    </source>
</evidence>
<name>A0A261U5J2_9BORD</name>
<accession>A0A261U5J2</accession>
<evidence type="ECO:0000256" key="2">
    <source>
        <dbReference type="ARBA" id="ARBA00023125"/>
    </source>
</evidence>
<dbReference type="PRINTS" id="PR00035">
    <property type="entry name" value="HTHGNTR"/>
</dbReference>
<evidence type="ECO:0000256" key="1">
    <source>
        <dbReference type="ARBA" id="ARBA00023015"/>
    </source>
</evidence>
<reference evidence="5 6" key="1">
    <citation type="submission" date="2017-05" db="EMBL/GenBank/DDBJ databases">
        <title>Complete and WGS of Bordetella genogroups.</title>
        <authorList>
            <person name="Spilker T."/>
            <person name="LiPuma J."/>
        </authorList>
    </citation>
    <scope>NUCLEOTIDE SEQUENCE [LARGE SCALE GENOMIC DNA]</scope>
    <source>
        <strain evidence="5 6">AU9919</strain>
    </source>
</reference>
<dbReference type="InterPro" id="IPR008920">
    <property type="entry name" value="TF_FadR/GntR_C"/>
</dbReference>
<dbReference type="InterPro" id="IPR036388">
    <property type="entry name" value="WH-like_DNA-bd_sf"/>
</dbReference>
<evidence type="ECO:0000313" key="5">
    <source>
        <dbReference type="EMBL" id="OZI56510.1"/>
    </source>
</evidence>
<dbReference type="Pfam" id="PF00392">
    <property type="entry name" value="GntR"/>
    <property type="match status" value="1"/>
</dbReference>
<organism evidence="5 6">
    <name type="scientific">Bordetella genomosp. 4</name>
    <dbReference type="NCBI Taxonomy" id="463044"/>
    <lineage>
        <taxon>Bacteria</taxon>
        <taxon>Pseudomonadati</taxon>
        <taxon>Pseudomonadota</taxon>
        <taxon>Betaproteobacteria</taxon>
        <taxon>Burkholderiales</taxon>
        <taxon>Alcaligenaceae</taxon>
        <taxon>Bordetella</taxon>
    </lineage>
</organism>
<comment type="caution">
    <text evidence="5">The sequence shown here is derived from an EMBL/GenBank/DDBJ whole genome shotgun (WGS) entry which is preliminary data.</text>
</comment>
<dbReference type="SUPFAM" id="SSF48008">
    <property type="entry name" value="GntR ligand-binding domain-like"/>
    <property type="match status" value="1"/>
</dbReference>
<dbReference type="PROSITE" id="PS50949">
    <property type="entry name" value="HTH_GNTR"/>
    <property type="match status" value="1"/>
</dbReference>
<dbReference type="CDD" id="cd07377">
    <property type="entry name" value="WHTH_GntR"/>
    <property type="match status" value="1"/>
</dbReference>
<keyword evidence="2" id="KW-0238">DNA-binding</keyword>
<proteinExistence type="predicted"/>
<dbReference type="SMART" id="SM00345">
    <property type="entry name" value="HTH_GNTR"/>
    <property type="match status" value="1"/>
</dbReference>
<dbReference type="Pfam" id="PF07729">
    <property type="entry name" value="FCD"/>
    <property type="match status" value="1"/>
</dbReference>
<dbReference type="PANTHER" id="PTHR43537:SF50">
    <property type="entry name" value="TRANSCRIPTIONAL REGULATORY PROTEIN"/>
    <property type="match status" value="1"/>
</dbReference>
<dbReference type="Gene3D" id="1.10.10.10">
    <property type="entry name" value="Winged helix-like DNA-binding domain superfamily/Winged helix DNA-binding domain"/>
    <property type="match status" value="1"/>
</dbReference>
<dbReference type="InterPro" id="IPR036390">
    <property type="entry name" value="WH_DNA-bd_sf"/>
</dbReference>
<dbReference type="Gene3D" id="1.20.120.530">
    <property type="entry name" value="GntR ligand-binding domain-like"/>
    <property type="match status" value="1"/>
</dbReference>
<keyword evidence="1" id="KW-0805">Transcription regulation</keyword>